<dbReference type="InterPro" id="IPR020058">
    <property type="entry name" value="Glu/Gln-tRNA-synth_Ib_cat-dom"/>
</dbReference>
<keyword evidence="11" id="KW-1185">Reference proteome</keyword>
<feature type="binding site" evidence="7">
    <location>
        <begin position="6"/>
        <end position="10"/>
    </location>
    <ligand>
        <name>L-glutamate</name>
        <dbReference type="ChEBI" id="CHEBI:29985"/>
    </ligand>
</feature>
<dbReference type="EMBL" id="JMSZ01000040">
    <property type="protein sequence ID" value="KDE38705.1"/>
    <property type="molecule type" value="Genomic_DNA"/>
</dbReference>
<keyword evidence="4 7" id="KW-0862">Zinc</keyword>
<dbReference type="SUPFAM" id="SSF52374">
    <property type="entry name" value="Nucleotidylyl transferase"/>
    <property type="match status" value="1"/>
</dbReference>
<evidence type="ECO:0000256" key="7">
    <source>
        <dbReference type="HAMAP-Rule" id="MF_01428"/>
    </source>
</evidence>
<dbReference type="Pfam" id="PF00749">
    <property type="entry name" value="tRNA-synt_1c"/>
    <property type="match status" value="1"/>
</dbReference>
<dbReference type="InterPro" id="IPR022380">
    <property type="entry name" value="Glu-Q_tRNA(Asp)_Synthase"/>
</dbReference>
<comment type="caution">
    <text evidence="10">The sequence shown here is derived from an EMBL/GenBank/DDBJ whole genome shotgun (WGS) entry which is preliminary data.</text>
</comment>
<dbReference type="PATRIC" id="fig|267850.7.peg.2753"/>
<feature type="binding site" evidence="7">
    <location>
        <position position="98"/>
    </location>
    <ligand>
        <name>Zn(2+)</name>
        <dbReference type="ChEBI" id="CHEBI:29105"/>
    </ligand>
</feature>
<dbReference type="InterPro" id="IPR000924">
    <property type="entry name" value="Glu/Gln-tRNA-synth"/>
</dbReference>
<evidence type="ECO:0000256" key="2">
    <source>
        <dbReference type="ARBA" id="ARBA00022723"/>
    </source>
</evidence>
<organism evidence="10 11">
    <name type="scientific">Nitrincola lacisaponensis</name>
    <dbReference type="NCBI Taxonomy" id="267850"/>
    <lineage>
        <taxon>Bacteria</taxon>
        <taxon>Pseudomonadati</taxon>
        <taxon>Pseudomonadota</taxon>
        <taxon>Gammaproteobacteria</taxon>
        <taxon>Oceanospirillales</taxon>
        <taxon>Oceanospirillaceae</taxon>
        <taxon>Nitrincola</taxon>
    </lineage>
</organism>
<feature type="binding site" evidence="7">
    <location>
        <position position="100"/>
    </location>
    <ligand>
        <name>Zn(2+)</name>
        <dbReference type="ChEBI" id="CHEBI:29105"/>
    </ligand>
</feature>
<feature type="binding site" evidence="7">
    <location>
        <position position="118"/>
    </location>
    <ligand>
        <name>Zn(2+)</name>
        <dbReference type="ChEBI" id="CHEBI:29105"/>
    </ligand>
</feature>
<dbReference type="GO" id="GO:0008270">
    <property type="term" value="F:zinc ion binding"/>
    <property type="evidence" value="ECO:0007669"/>
    <property type="project" value="UniProtKB-UniRule"/>
</dbReference>
<keyword evidence="5 7" id="KW-0067">ATP-binding</keyword>
<dbReference type="RefSeq" id="WP_036549428.1">
    <property type="nucleotide sequence ID" value="NZ_JMSZ01000040.1"/>
</dbReference>
<feature type="short sequence motif" description="'KMSKS' region" evidence="7">
    <location>
        <begin position="227"/>
        <end position="231"/>
    </location>
</feature>
<feature type="binding site" evidence="7">
    <location>
        <position position="114"/>
    </location>
    <ligand>
        <name>Zn(2+)</name>
        <dbReference type="ChEBI" id="CHEBI:29105"/>
    </ligand>
</feature>
<evidence type="ECO:0000313" key="10">
    <source>
        <dbReference type="EMBL" id="KDE38705.1"/>
    </source>
</evidence>
<dbReference type="GO" id="GO:0006424">
    <property type="term" value="P:glutamyl-tRNA aminoacylation"/>
    <property type="evidence" value="ECO:0007669"/>
    <property type="project" value="InterPro"/>
</dbReference>
<dbReference type="GO" id="GO:0005524">
    <property type="term" value="F:ATP binding"/>
    <property type="evidence" value="ECO:0007669"/>
    <property type="project" value="UniProtKB-KW"/>
</dbReference>
<gene>
    <name evidence="7" type="primary">gluQ</name>
    <name evidence="10" type="ORF">ADINL_2800</name>
</gene>
<evidence type="ECO:0000256" key="5">
    <source>
        <dbReference type="ARBA" id="ARBA00022840"/>
    </source>
</evidence>
<accession>A0A063Y0J7</accession>
<evidence type="ECO:0000259" key="9">
    <source>
        <dbReference type="Pfam" id="PF00749"/>
    </source>
</evidence>
<evidence type="ECO:0000256" key="3">
    <source>
        <dbReference type="ARBA" id="ARBA00022741"/>
    </source>
</evidence>
<dbReference type="InterPro" id="IPR049940">
    <property type="entry name" value="GluQ/Sye"/>
</dbReference>
<evidence type="ECO:0000256" key="1">
    <source>
        <dbReference type="ARBA" id="ARBA00022598"/>
    </source>
</evidence>
<dbReference type="OrthoDB" id="9807503at2"/>
<keyword evidence="6 7" id="KW-0030">Aminoacyl-tRNA synthetase</keyword>
<comment type="similarity">
    <text evidence="7">Belongs to the class-I aminoacyl-tRNA synthetase family. GluQ subfamily.</text>
</comment>
<dbReference type="AlphaFoldDB" id="A0A063Y0J7"/>
<dbReference type="PANTHER" id="PTHR43311:SF1">
    <property type="entry name" value="GLUTAMYL-Q TRNA(ASP) SYNTHETASE"/>
    <property type="match status" value="1"/>
</dbReference>
<dbReference type="Proteomes" id="UP000027318">
    <property type="component" value="Unassembled WGS sequence"/>
</dbReference>
<dbReference type="GO" id="GO:0004818">
    <property type="term" value="F:glutamate-tRNA ligase activity"/>
    <property type="evidence" value="ECO:0007669"/>
    <property type="project" value="TreeGrafter"/>
</dbReference>
<dbReference type="PANTHER" id="PTHR43311">
    <property type="entry name" value="GLUTAMATE--TRNA LIGASE"/>
    <property type="match status" value="1"/>
</dbReference>
<dbReference type="NCBIfam" id="TIGR03838">
    <property type="entry name" value="queuosine_YadB"/>
    <property type="match status" value="1"/>
</dbReference>
<reference evidence="10 11" key="1">
    <citation type="journal article" date="2005" name="Int. J. Syst. Evol. Microbiol.">
        <title>Nitrincola lacisaponensis gen. nov., sp. nov., a novel alkaliphilic bacterium isolated from an alkaline, saline lake.</title>
        <authorList>
            <person name="Dimitriu P.A."/>
            <person name="Shukla S.K."/>
            <person name="Conradt J."/>
            <person name="Marquez M.C."/>
            <person name="Ventosa A."/>
            <person name="Maglia A."/>
            <person name="Peyton B.M."/>
            <person name="Pinkart H.C."/>
            <person name="Mormile M.R."/>
        </authorList>
    </citation>
    <scope>NUCLEOTIDE SEQUENCE [LARGE SCALE GENOMIC DNA]</scope>
    <source>
        <strain evidence="10 11">4CA</strain>
    </source>
</reference>
<dbReference type="EC" id="6.1.1.-" evidence="7"/>
<evidence type="ECO:0000256" key="4">
    <source>
        <dbReference type="ARBA" id="ARBA00022833"/>
    </source>
</evidence>
<dbReference type="InterPro" id="IPR014729">
    <property type="entry name" value="Rossmann-like_a/b/a_fold"/>
</dbReference>
<feature type="binding site" evidence="7">
    <location>
        <position position="171"/>
    </location>
    <ligand>
        <name>L-glutamate</name>
        <dbReference type="ChEBI" id="CHEBI:29985"/>
    </ligand>
</feature>
<comment type="function">
    <text evidence="7">Catalyzes the tRNA-independent activation of glutamate in presence of ATP and the subsequent transfer of glutamate onto a tRNA(Asp). Glutamate is transferred on the 2-amino-5-(4,5-dihydroxy-2-cyclopenten-1-yl) moiety of the queuosine in the wobble position of the QUC anticodon.</text>
</comment>
<keyword evidence="2 7" id="KW-0479">Metal-binding</keyword>
<dbReference type="GO" id="GO:0006400">
    <property type="term" value="P:tRNA modification"/>
    <property type="evidence" value="ECO:0007669"/>
    <property type="project" value="InterPro"/>
</dbReference>
<feature type="binding site" evidence="7">
    <location>
        <position position="230"/>
    </location>
    <ligand>
        <name>ATP</name>
        <dbReference type="ChEBI" id="CHEBI:30616"/>
    </ligand>
</feature>
<feature type="binding site" evidence="7">
    <location>
        <position position="42"/>
    </location>
    <ligand>
        <name>L-glutamate</name>
        <dbReference type="ChEBI" id="CHEBI:29985"/>
    </ligand>
</feature>
<proteinExistence type="inferred from homology"/>
<keyword evidence="8" id="KW-0648">Protein biosynthesis</keyword>
<feature type="binding site" evidence="7">
    <location>
        <position position="189"/>
    </location>
    <ligand>
        <name>L-glutamate</name>
        <dbReference type="ChEBI" id="CHEBI:29985"/>
    </ligand>
</feature>
<dbReference type="STRING" id="267850.ADINL_2800"/>
<dbReference type="PRINTS" id="PR00987">
    <property type="entry name" value="TRNASYNTHGLU"/>
</dbReference>
<keyword evidence="1 7" id="KW-0436">Ligase</keyword>
<comment type="cofactor">
    <cofactor evidence="7">
        <name>Zn(2+)</name>
        <dbReference type="ChEBI" id="CHEBI:29105"/>
    </cofactor>
    <text evidence="7">Binds 1 zinc ion per subunit.</text>
</comment>
<dbReference type="GO" id="GO:0005829">
    <property type="term" value="C:cytosol"/>
    <property type="evidence" value="ECO:0007669"/>
    <property type="project" value="TreeGrafter"/>
</dbReference>
<sequence>MSYTGRFAPSPTGPLHFGSLLAALASYLDAKQQQGRWLLRIENLDPPREMPGATDSILRTLDKFGLHWDGEVIQQSQRNDYYNSLVCQLQTDKLAYRCSCSRSQLKQRHALHCYDGRCWQHPPPSDQPHAIRARFMRKTLRFSDRILGEQSLQPEHQGDFIIFRRDQLFAYQLAVVADDAAQGVTHVVRGADLLQETFAQLQLQQHLSLPTPSYAHLPLALNPAGQKLSKQNLAPAIESRPVIPTLLKALRFLQQPLPPEPFSLTVESLLQWAVRHWSVEQIPGTPAIHLED</sequence>
<dbReference type="HAMAP" id="MF_01428">
    <property type="entry name" value="Glu_Q_tRNA_synth"/>
    <property type="match status" value="1"/>
</dbReference>
<evidence type="ECO:0000256" key="8">
    <source>
        <dbReference type="RuleBase" id="RU363037"/>
    </source>
</evidence>
<evidence type="ECO:0000256" key="6">
    <source>
        <dbReference type="ARBA" id="ARBA00023146"/>
    </source>
</evidence>
<dbReference type="FunFam" id="3.40.50.620:FF:000093">
    <property type="entry name" value="Glutamyl-Q tRNA(Asp) synthetase"/>
    <property type="match status" value="1"/>
</dbReference>
<name>A0A063Y0J7_9GAMM</name>
<protein>
    <recommendedName>
        <fullName evidence="7">Glutamyl-Q tRNA(Asp) synthetase</fullName>
        <shortName evidence="7">Glu-Q-RSs</shortName>
        <ecNumber evidence="7">6.1.1.-</ecNumber>
    </recommendedName>
</protein>
<evidence type="ECO:0000313" key="11">
    <source>
        <dbReference type="Proteomes" id="UP000027318"/>
    </source>
</evidence>
<keyword evidence="3 7" id="KW-0547">Nucleotide-binding</keyword>
<dbReference type="NCBIfam" id="NF004314">
    <property type="entry name" value="PRK05710.1-3"/>
    <property type="match status" value="1"/>
</dbReference>
<feature type="domain" description="Glutamyl/glutaminyl-tRNA synthetase class Ib catalytic" evidence="9">
    <location>
        <begin position="6"/>
        <end position="234"/>
    </location>
</feature>
<dbReference type="Gene3D" id="3.40.50.620">
    <property type="entry name" value="HUPs"/>
    <property type="match status" value="1"/>
</dbReference>
<feature type="short sequence motif" description="'HIGH' region" evidence="7">
    <location>
        <begin position="9"/>
        <end position="19"/>
    </location>
</feature>